<dbReference type="InterPro" id="IPR013783">
    <property type="entry name" value="Ig-like_fold"/>
</dbReference>
<feature type="domain" description="DUF11" evidence="2">
    <location>
        <begin position="134"/>
        <end position="221"/>
    </location>
</feature>
<dbReference type="PANTHER" id="PTHR34819">
    <property type="entry name" value="LARGE CYSTEINE-RICH PERIPLASMIC PROTEIN OMCB"/>
    <property type="match status" value="1"/>
</dbReference>
<dbReference type="InterPro" id="IPR047589">
    <property type="entry name" value="DUF11_rpt"/>
</dbReference>
<dbReference type="RefSeq" id="WP_076343306.1">
    <property type="nucleotide sequence ID" value="NZ_CP019082.1"/>
</dbReference>
<accession>A0A1U7CJG8</accession>
<feature type="region of interest" description="Disordered" evidence="1">
    <location>
        <begin position="25"/>
        <end position="48"/>
    </location>
</feature>
<dbReference type="NCBIfam" id="TIGR01451">
    <property type="entry name" value="B_ant_repeat"/>
    <property type="match status" value="1"/>
</dbReference>
<proteinExistence type="predicted"/>
<reference evidence="4" key="1">
    <citation type="submission" date="2016-12" db="EMBL/GenBank/DDBJ databases">
        <title>Comparative genomics of four Isosphaeraceae planctomycetes: a common pool of plasmids and glycoside hydrolase genes.</title>
        <authorList>
            <person name="Ivanova A."/>
        </authorList>
    </citation>
    <scope>NUCLEOTIDE SEQUENCE [LARGE SCALE GENOMIC DNA]</scope>
    <source>
        <strain evidence="4">PX4</strain>
    </source>
</reference>
<keyword evidence="4" id="KW-1185">Reference proteome</keyword>
<organism evidence="3 4">
    <name type="scientific">Paludisphaera borealis</name>
    <dbReference type="NCBI Taxonomy" id="1387353"/>
    <lineage>
        <taxon>Bacteria</taxon>
        <taxon>Pseudomonadati</taxon>
        <taxon>Planctomycetota</taxon>
        <taxon>Planctomycetia</taxon>
        <taxon>Isosphaerales</taxon>
        <taxon>Isosphaeraceae</taxon>
        <taxon>Paludisphaera</taxon>
    </lineage>
</organism>
<feature type="domain" description="DUF11" evidence="2">
    <location>
        <begin position="239"/>
        <end position="334"/>
    </location>
</feature>
<dbReference type="AlphaFoldDB" id="A0A1U7CJG8"/>
<protein>
    <submittedName>
        <fullName evidence="3">Large cysteine-rich periplasmic protein OmcB</fullName>
    </submittedName>
</protein>
<sequence length="609" mass="65083">MGRRYFFLLGASLLIILGPERVLGQTPSPAPAEVDAASFPATTDDLAEPERLPVVEPGKLPERLARPVGAAPKRDDEVERIQAAPGNAPAPAAAPDPAAAAGAGGVVEGGFMQPLDRLPLGKHEVLLSVNVLAPQDMNINKEATVKIVVKNNGSADALGVVVRDDLPTGLEFVSSLPEAQRAASSLLTWSIGILQAGTEKVILVKVKPTQATPMDHAATVTFQAGSKARSRVLQPKLKVEVVQTPSIDKVLKGKAAEFRISVTNTGDGPARDVVVLAKLSAGLSHESGEKNDDNSFDLPIKEIGPGQREELPVMVVDAKQGGHQTCQVKATSPDVVFNKEEAEIEKALEVIEPKLKITLDAPEKRYTDTIASYTITLENPGSAPAKNVRVLATLPVSGQLVTPPPGAKYDPATRRITWTLSQIDPTEKPRTLTFEVKMGGIGFYQVTAEARADNAILAGDKRSTDVQGMADLDLVVRERRRVVDVDGTTTFQVRLRNYGSKEAANVQVRAEVSPNLRIEETAGGPTEPAKPADNNTKAMFPKIDRIQAGKEMTILIKVKVVNHDEKASAGVCRVFVSHDDLTQELEDMAMVKVAEGRRTANAKEPPAAK</sequence>
<dbReference type="STRING" id="1387353.BSF38_00495"/>
<gene>
    <name evidence="3" type="primary">omcB</name>
    <name evidence="3" type="ORF">BSF38_00495</name>
</gene>
<feature type="region of interest" description="Disordered" evidence="1">
    <location>
        <begin position="516"/>
        <end position="539"/>
    </location>
</feature>
<dbReference type="PANTHER" id="PTHR34819:SF3">
    <property type="entry name" value="CELL SURFACE PROTEIN"/>
    <property type="match status" value="1"/>
</dbReference>
<evidence type="ECO:0000313" key="3">
    <source>
        <dbReference type="EMBL" id="APW59081.1"/>
    </source>
</evidence>
<dbReference type="Pfam" id="PF01345">
    <property type="entry name" value="DUF11"/>
    <property type="match status" value="3"/>
</dbReference>
<dbReference type="Gene3D" id="2.60.40.10">
    <property type="entry name" value="Immunoglobulins"/>
    <property type="match status" value="1"/>
</dbReference>
<dbReference type="Gene3D" id="2.60.40.1170">
    <property type="entry name" value="Mu homology domain, subdomain B"/>
    <property type="match status" value="1"/>
</dbReference>
<feature type="domain" description="DUF11" evidence="2">
    <location>
        <begin position="358"/>
        <end position="453"/>
    </location>
</feature>
<dbReference type="KEGG" id="pbor:BSF38_00495"/>
<evidence type="ECO:0000313" key="4">
    <source>
        <dbReference type="Proteomes" id="UP000186309"/>
    </source>
</evidence>
<evidence type="ECO:0000259" key="2">
    <source>
        <dbReference type="Pfam" id="PF01345"/>
    </source>
</evidence>
<name>A0A1U7CJG8_9BACT</name>
<dbReference type="Proteomes" id="UP000186309">
    <property type="component" value="Chromosome"/>
</dbReference>
<dbReference type="EMBL" id="CP019082">
    <property type="protein sequence ID" value="APW59081.1"/>
    <property type="molecule type" value="Genomic_DNA"/>
</dbReference>
<evidence type="ECO:0000256" key="1">
    <source>
        <dbReference type="SAM" id="MobiDB-lite"/>
    </source>
</evidence>
<dbReference type="InterPro" id="IPR051172">
    <property type="entry name" value="Chlamydia_OmcB"/>
</dbReference>
<dbReference type="InterPro" id="IPR001434">
    <property type="entry name" value="OmcB-like_DUF11"/>
</dbReference>
<dbReference type="OrthoDB" id="207217at2"/>